<evidence type="ECO:0000256" key="2">
    <source>
        <dbReference type="ARBA" id="ARBA00022679"/>
    </source>
</evidence>
<proteinExistence type="inferred from homology"/>
<dbReference type="GO" id="GO:0005524">
    <property type="term" value="F:ATP binding"/>
    <property type="evidence" value="ECO:0007669"/>
    <property type="project" value="UniProtKB-KW"/>
</dbReference>
<keyword evidence="7" id="KW-1185">Reference proteome</keyword>
<protein>
    <submittedName>
        <fullName evidence="6">AarF/ABC1/UbiB kinase family protein</fullName>
    </submittedName>
</protein>
<dbReference type="InterPro" id="IPR004147">
    <property type="entry name" value="ABC1_dom"/>
</dbReference>
<dbReference type="Proteomes" id="UP000586827">
    <property type="component" value="Unassembled WGS sequence"/>
</dbReference>
<dbReference type="PANTHER" id="PTHR43851:SF3">
    <property type="entry name" value="COENZYME Q8"/>
    <property type="match status" value="1"/>
</dbReference>
<sequence length="446" mass="48854">MLGQAVAGQAVRLASARLTMVGRSQQARELLAERATMDAVEHLVAVLGSMKGASMKIGQILSLADLELVSESHRERIRAKLATLCDQAPRAPFATMRKVIEADLGPMARIFADFDPEPIAAASIGQVYRAQLRDGRQVAVKVQYPGVDSAVRADLKNLAAFARMTRALSPALTTVPLLDEVRLGLEGELDYLAEAHAQHHVARTFRGHPFIAVPDSIVELSTGRVLLTEHFEGQGFGGIRAQSDAERARIGELVVRFYLGSLFTHNEFCGDPHPGNMLLGNDGRLAFVDFGLFRRMAPADVDFERRVLCAAAEGRAEDLYNMLAPHGVFDPDAAVTPAAALEYITATAEWTLVDADITITPELATGAFAAAIDPRLARQPGTSPMRHLPTAHIFSRRTDFMVLGVLGQLEATNNWHRIAREWLYHEPPTTEIGRQIDTWRRETSMP</sequence>
<evidence type="ECO:0000256" key="4">
    <source>
        <dbReference type="ARBA" id="ARBA00022840"/>
    </source>
</evidence>
<reference evidence="6 7" key="1">
    <citation type="submission" date="2020-05" db="EMBL/GenBank/DDBJ databases">
        <title>MicrobeNet Type strains.</title>
        <authorList>
            <person name="Nicholson A.C."/>
        </authorList>
    </citation>
    <scope>NUCLEOTIDE SEQUENCE [LARGE SCALE GENOMIC DNA]</scope>
    <source>
        <strain evidence="6 7">JCM 3224</strain>
    </source>
</reference>
<keyword evidence="6" id="KW-0418">Kinase</keyword>
<dbReference type="PANTHER" id="PTHR43851">
    <property type="match status" value="1"/>
</dbReference>
<keyword evidence="4" id="KW-0067">ATP-binding</keyword>
<organism evidence="6 7">
    <name type="scientific">Nocardia uniformis</name>
    <dbReference type="NCBI Taxonomy" id="53432"/>
    <lineage>
        <taxon>Bacteria</taxon>
        <taxon>Bacillati</taxon>
        <taxon>Actinomycetota</taxon>
        <taxon>Actinomycetes</taxon>
        <taxon>Mycobacteriales</taxon>
        <taxon>Nocardiaceae</taxon>
        <taxon>Nocardia</taxon>
    </lineage>
</organism>
<dbReference type="Pfam" id="PF03109">
    <property type="entry name" value="ABC1"/>
    <property type="match status" value="1"/>
</dbReference>
<dbReference type="AlphaFoldDB" id="A0A849C900"/>
<keyword evidence="2" id="KW-0808">Transferase</keyword>
<name>A0A849C900_9NOCA</name>
<accession>A0A849C900</accession>
<comment type="similarity">
    <text evidence="1">Belongs to the protein kinase superfamily. ADCK protein kinase family.</text>
</comment>
<comment type="caution">
    <text evidence="6">The sequence shown here is derived from an EMBL/GenBank/DDBJ whole genome shotgun (WGS) entry which is preliminary data.</text>
</comment>
<evidence type="ECO:0000313" key="7">
    <source>
        <dbReference type="Proteomes" id="UP000586827"/>
    </source>
</evidence>
<evidence type="ECO:0000256" key="1">
    <source>
        <dbReference type="ARBA" id="ARBA00009670"/>
    </source>
</evidence>
<evidence type="ECO:0000256" key="3">
    <source>
        <dbReference type="ARBA" id="ARBA00022741"/>
    </source>
</evidence>
<evidence type="ECO:0000313" key="6">
    <source>
        <dbReference type="EMBL" id="NNH72765.1"/>
    </source>
</evidence>
<dbReference type="InterPro" id="IPR051409">
    <property type="entry name" value="Atypical_kinase_ADCK"/>
</dbReference>
<dbReference type="SUPFAM" id="SSF56112">
    <property type="entry name" value="Protein kinase-like (PK-like)"/>
    <property type="match status" value="1"/>
</dbReference>
<dbReference type="GO" id="GO:0016301">
    <property type="term" value="F:kinase activity"/>
    <property type="evidence" value="ECO:0007669"/>
    <property type="project" value="UniProtKB-KW"/>
</dbReference>
<dbReference type="InterPro" id="IPR034646">
    <property type="entry name" value="ADCK3_dom"/>
</dbReference>
<evidence type="ECO:0000259" key="5">
    <source>
        <dbReference type="Pfam" id="PF03109"/>
    </source>
</evidence>
<keyword evidence="3" id="KW-0547">Nucleotide-binding</keyword>
<dbReference type="RefSeq" id="WP_067524237.1">
    <property type="nucleotide sequence ID" value="NZ_JABELX010000008.1"/>
</dbReference>
<gene>
    <name evidence="6" type="ORF">HLB23_23355</name>
</gene>
<dbReference type="InterPro" id="IPR011009">
    <property type="entry name" value="Kinase-like_dom_sf"/>
</dbReference>
<feature type="domain" description="ABC1 atypical kinase-like" evidence="5">
    <location>
        <begin position="84"/>
        <end position="320"/>
    </location>
</feature>
<dbReference type="EMBL" id="JABELX010000008">
    <property type="protein sequence ID" value="NNH72765.1"/>
    <property type="molecule type" value="Genomic_DNA"/>
</dbReference>
<dbReference type="CDD" id="cd13970">
    <property type="entry name" value="ABC1_ADCK3"/>
    <property type="match status" value="1"/>
</dbReference>